<dbReference type="Gene3D" id="3.40.190.10">
    <property type="entry name" value="Periplasmic binding protein-like II"/>
    <property type="match status" value="2"/>
</dbReference>
<keyword evidence="4" id="KW-0804">Transcription</keyword>
<dbReference type="Pfam" id="PF03466">
    <property type="entry name" value="LysR_substrate"/>
    <property type="match status" value="1"/>
</dbReference>
<dbReference type="SUPFAM" id="SSF46785">
    <property type="entry name" value="Winged helix' DNA-binding domain"/>
    <property type="match status" value="1"/>
</dbReference>
<dbReference type="Gene3D" id="1.10.10.10">
    <property type="entry name" value="Winged helix-like DNA-binding domain superfamily/Winged helix DNA-binding domain"/>
    <property type="match status" value="1"/>
</dbReference>
<dbReference type="PANTHER" id="PTHR30537">
    <property type="entry name" value="HTH-TYPE TRANSCRIPTIONAL REGULATOR"/>
    <property type="match status" value="1"/>
</dbReference>
<dbReference type="InterPro" id="IPR005119">
    <property type="entry name" value="LysR_subst-bd"/>
</dbReference>
<dbReference type="SUPFAM" id="SSF53850">
    <property type="entry name" value="Periplasmic binding protein-like II"/>
    <property type="match status" value="1"/>
</dbReference>
<evidence type="ECO:0000256" key="3">
    <source>
        <dbReference type="ARBA" id="ARBA00023125"/>
    </source>
</evidence>
<reference evidence="6 7" key="1">
    <citation type="submission" date="2021-12" db="EMBL/GenBank/DDBJ databases">
        <title>Siccirubricoccus leaddurans sp. nov., a high concentration Zn2+ tolerance bacterium.</title>
        <authorList>
            <person name="Cao Y."/>
        </authorList>
    </citation>
    <scope>NUCLEOTIDE SEQUENCE [LARGE SCALE GENOMIC DNA]</scope>
    <source>
        <strain evidence="6 7">KC 17139</strain>
    </source>
</reference>
<dbReference type="Pfam" id="PF00126">
    <property type="entry name" value="HTH_1"/>
    <property type="match status" value="1"/>
</dbReference>
<name>A0ABT1DBN2_9PROT</name>
<keyword evidence="7" id="KW-1185">Reference proteome</keyword>
<evidence type="ECO:0000259" key="5">
    <source>
        <dbReference type="PROSITE" id="PS50931"/>
    </source>
</evidence>
<keyword evidence="3" id="KW-0238">DNA-binding</keyword>
<comment type="similarity">
    <text evidence="1">Belongs to the LysR transcriptional regulatory family.</text>
</comment>
<evidence type="ECO:0000313" key="6">
    <source>
        <dbReference type="EMBL" id="MCO6419356.1"/>
    </source>
</evidence>
<protein>
    <submittedName>
        <fullName evidence="6">LysR substrate-binding domain-containing protein</fullName>
    </submittedName>
</protein>
<dbReference type="PANTHER" id="PTHR30537:SF26">
    <property type="entry name" value="GLYCINE CLEAVAGE SYSTEM TRANSCRIPTIONAL ACTIVATOR"/>
    <property type="match status" value="1"/>
</dbReference>
<evidence type="ECO:0000256" key="2">
    <source>
        <dbReference type="ARBA" id="ARBA00023015"/>
    </source>
</evidence>
<feature type="domain" description="HTH lysR-type" evidence="5">
    <location>
        <begin position="8"/>
        <end position="62"/>
    </location>
</feature>
<gene>
    <name evidence="6" type="ORF">JYK14_24805</name>
</gene>
<dbReference type="EMBL" id="JAFIRR010000188">
    <property type="protein sequence ID" value="MCO6419356.1"/>
    <property type="molecule type" value="Genomic_DNA"/>
</dbReference>
<sequence>MFPQASPRALRAFVEVVRRRGIAPAARVLGVSPSAVSHLLRELEAGLGTSLFRPGSRRGALTEAGERLFAGIGDAFDRIDRAVAELGRRGGEVRVSTLSSFATLWLVPRLPRLQAALPGLRVLIATETRVVDLAAEPFDCAIRWGMGDWPGLSVAKLVPEVLVAVAGPGLLAGREGAPDLAALPRIAARSRPEDWPLLLAAMGRREEAAPGLVFETRALAVRAAIAGLGAAVVDRGLVADALAAGHLVQVSPVTVARPEAHFFVARPEALREKAVRGFRDWLVAEAG</sequence>
<dbReference type="InterPro" id="IPR036388">
    <property type="entry name" value="WH-like_DNA-bd_sf"/>
</dbReference>
<dbReference type="InterPro" id="IPR000847">
    <property type="entry name" value="LysR_HTH_N"/>
</dbReference>
<evidence type="ECO:0000256" key="1">
    <source>
        <dbReference type="ARBA" id="ARBA00009437"/>
    </source>
</evidence>
<dbReference type="RefSeq" id="WP_252955972.1">
    <property type="nucleotide sequence ID" value="NZ_JAFIRR010000188.1"/>
</dbReference>
<evidence type="ECO:0000313" key="7">
    <source>
        <dbReference type="Proteomes" id="UP001523392"/>
    </source>
</evidence>
<comment type="caution">
    <text evidence="6">The sequence shown here is derived from an EMBL/GenBank/DDBJ whole genome shotgun (WGS) entry which is preliminary data.</text>
</comment>
<dbReference type="InterPro" id="IPR036390">
    <property type="entry name" value="WH_DNA-bd_sf"/>
</dbReference>
<evidence type="ECO:0000256" key="4">
    <source>
        <dbReference type="ARBA" id="ARBA00023163"/>
    </source>
</evidence>
<keyword evidence="2" id="KW-0805">Transcription regulation</keyword>
<organism evidence="6 7">
    <name type="scientific">Siccirubricoccus soli</name>
    <dbReference type="NCBI Taxonomy" id="2899147"/>
    <lineage>
        <taxon>Bacteria</taxon>
        <taxon>Pseudomonadati</taxon>
        <taxon>Pseudomonadota</taxon>
        <taxon>Alphaproteobacteria</taxon>
        <taxon>Acetobacterales</taxon>
        <taxon>Roseomonadaceae</taxon>
        <taxon>Siccirubricoccus</taxon>
    </lineage>
</organism>
<accession>A0ABT1DBN2</accession>
<proteinExistence type="inferred from homology"/>
<dbReference type="Proteomes" id="UP001523392">
    <property type="component" value="Unassembled WGS sequence"/>
</dbReference>
<dbReference type="CDD" id="cd08432">
    <property type="entry name" value="PBP2_GcdR_TrpI_HvrB_AmpR_like"/>
    <property type="match status" value="1"/>
</dbReference>
<dbReference type="InterPro" id="IPR058163">
    <property type="entry name" value="LysR-type_TF_proteobact-type"/>
</dbReference>
<dbReference type="PROSITE" id="PS50931">
    <property type="entry name" value="HTH_LYSR"/>
    <property type="match status" value="1"/>
</dbReference>